<dbReference type="AlphaFoldDB" id="A0A090D718"/>
<protein>
    <recommendedName>
        <fullName evidence="4">PAS domain-containing protein</fullName>
    </recommendedName>
</protein>
<evidence type="ECO:0000313" key="3">
    <source>
        <dbReference type="Proteomes" id="UP000001197"/>
    </source>
</evidence>
<evidence type="ECO:0008006" key="4">
    <source>
        <dbReference type="Google" id="ProtNLM"/>
    </source>
</evidence>
<sequence>MPAHHVSRNKNGLAMVREAQNPQTTTSVPTDSRFPIPPGAAERPVRKRRRSSGLSAVQPENASRAINLHEAPPIETRPRVETFVPISSEINSERRVSRGSWSRRRLLQEVREAVSFLSASGEKFAIGVIVRRDLRQSFVSESAVSFLGFRPMNLPVPRRPLLSISSGQIRPERYVRAVVEQVEISNGGRVRLQTGDMLVVDDRQFPPGVHAILCGNFFHRDEAGHSSSIAANQSTYSQRQPHRTSYQNSAQSSTARSEFTSDSSLFTVPTLINNLVFDDDAGIPPNYAPYNGHHQQTGIPTLIHPNAGQGYMTAAIPPLNTGQFMQPPLWNQNMVMDNFPPLGNQNFKMPGPAPPPNGAYGPDGGQHGQH</sequence>
<dbReference type="InParanoid" id="A0A090D718"/>
<feature type="region of interest" description="Disordered" evidence="1">
    <location>
        <begin position="232"/>
        <end position="260"/>
    </location>
</feature>
<evidence type="ECO:0000313" key="2">
    <source>
        <dbReference type="EMBL" id="CDP28533.1"/>
    </source>
</evidence>
<dbReference type="EMBL" id="FO904939">
    <property type="protein sequence ID" value="CDP28533.1"/>
    <property type="molecule type" value="Genomic_DNA"/>
</dbReference>
<feature type="compositionally biased region" description="Polar residues" evidence="1">
    <location>
        <begin position="52"/>
        <end position="61"/>
    </location>
</feature>
<keyword evidence="3" id="KW-1185">Reference proteome</keyword>
<feature type="compositionally biased region" description="Polar residues" evidence="1">
    <location>
        <begin position="20"/>
        <end position="30"/>
    </location>
</feature>
<proteinExistence type="predicted"/>
<reference evidence="3" key="2">
    <citation type="journal article" date="2014" name="Genetics">
        <title>Maintaining two mating types: Structure of the mating type locus and its role in heterokaryosis in Podospora anserina.</title>
        <authorList>
            <person name="Grognet P."/>
            <person name="Bidard F."/>
            <person name="Kuchly C."/>
            <person name="Tong L.C.H."/>
            <person name="Coppin E."/>
            <person name="Benkhali J.A."/>
            <person name="Couloux A."/>
            <person name="Wincker P."/>
            <person name="Debuchy R."/>
            <person name="Silar P."/>
        </authorList>
    </citation>
    <scope>GENOME REANNOTATION</scope>
    <source>
        <strain evidence="3">S / ATCC MYA-4624 / DSM 980 / FGSC 10383</strain>
    </source>
</reference>
<evidence type="ECO:0000256" key="1">
    <source>
        <dbReference type="SAM" id="MobiDB-lite"/>
    </source>
</evidence>
<reference evidence="2 3" key="1">
    <citation type="journal article" date="2008" name="Genome Biol.">
        <title>The genome sequence of the model ascomycete fungus Podospora anserina.</title>
        <authorList>
            <person name="Espagne E."/>
            <person name="Lespinet O."/>
            <person name="Malagnac F."/>
            <person name="Da Silva C."/>
            <person name="Jaillon O."/>
            <person name="Porcel B.M."/>
            <person name="Couloux A."/>
            <person name="Aury J.-M."/>
            <person name="Segurens B."/>
            <person name="Poulain J."/>
            <person name="Anthouard V."/>
            <person name="Grossetete S."/>
            <person name="Khalili H."/>
            <person name="Coppin E."/>
            <person name="Dequard-Chablat M."/>
            <person name="Picard M."/>
            <person name="Contamine V."/>
            <person name="Arnaise S."/>
            <person name="Bourdais A."/>
            <person name="Berteaux-Lecellier V."/>
            <person name="Gautheret D."/>
            <person name="de Vries R.P."/>
            <person name="Battaglia E."/>
            <person name="Coutinho P.M."/>
            <person name="Danchin E.G.J."/>
            <person name="Henrissat B."/>
            <person name="El Khoury R."/>
            <person name="Sainsard-Chanet A."/>
            <person name="Boivin A."/>
            <person name="Pinan-Lucarre B."/>
            <person name="Sellem C.H."/>
            <person name="Debuchy R."/>
            <person name="Wincker P."/>
            <person name="Weissenbach J."/>
            <person name="Silar P."/>
        </authorList>
    </citation>
    <scope>NUCLEOTIDE SEQUENCE [LARGE SCALE GENOMIC DNA]</scope>
    <source>
        <strain evidence="3">S / ATCC MYA-4624 / DSM 980 / FGSC 10383</strain>
    </source>
</reference>
<dbReference type="Proteomes" id="UP000001197">
    <property type="component" value="Chromosome 4"/>
</dbReference>
<feature type="region of interest" description="Disordered" evidence="1">
    <location>
        <begin position="1"/>
        <end position="64"/>
    </location>
</feature>
<name>A0A090D718_PODAN</name>
<feature type="region of interest" description="Disordered" evidence="1">
    <location>
        <begin position="346"/>
        <end position="370"/>
    </location>
</feature>
<feature type="compositionally biased region" description="Gly residues" evidence="1">
    <location>
        <begin position="361"/>
        <end position="370"/>
    </location>
</feature>
<accession>A0A090D718</accession>
<organism evidence="2 3">
    <name type="scientific">Podospora anserina (strain S / ATCC MYA-4624 / DSM 980 / FGSC 10383)</name>
    <name type="common">Pleurage anserina</name>
    <dbReference type="NCBI Taxonomy" id="515849"/>
    <lineage>
        <taxon>Eukaryota</taxon>
        <taxon>Fungi</taxon>
        <taxon>Dikarya</taxon>
        <taxon>Ascomycota</taxon>
        <taxon>Pezizomycotina</taxon>
        <taxon>Sordariomycetes</taxon>
        <taxon>Sordariomycetidae</taxon>
        <taxon>Sordariales</taxon>
        <taxon>Podosporaceae</taxon>
        <taxon>Podospora</taxon>
        <taxon>Podospora anserina</taxon>
    </lineage>
</organism>